<dbReference type="STRING" id="1045774.SAMN05421872_10635"/>
<evidence type="ECO:0000313" key="2">
    <source>
        <dbReference type="Proteomes" id="UP000199034"/>
    </source>
</evidence>
<evidence type="ECO:0000313" key="1">
    <source>
        <dbReference type="EMBL" id="SDD12329.1"/>
    </source>
</evidence>
<gene>
    <name evidence="1" type="ORF">SAMN05421872_10635</name>
</gene>
<name>A0A1G6S664_9ACTN</name>
<sequence>MEERLAALEARLQRVEDELAITRLVASYGPLVDAGSADEVAGIWAEDGEYDVEGWHMRSRADVHAMVLSDGHQHLIAGGCAHFLGPAHVTLDGDDAVAVCESLLVRHREGAFNVRRAGANHFRLRRLTEGWRVVHRTTRALDGSAEARELLAGAR</sequence>
<dbReference type="RefSeq" id="WP_090855785.1">
    <property type="nucleotide sequence ID" value="NZ_FMZM01000006.1"/>
</dbReference>
<dbReference type="InterPro" id="IPR037401">
    <property type="entry name" value="SnoaL-like"/>
</dbReference>
<dbReference type="EMBL" id="FMZM01000006">
    <property type="protein sequence ID" value="SDD12329.1"/>
    <property type="molecule type" value="Genomic_DNA"/>
</dbReference>
<dbReference type="CDD" id="cd00531">
    <property type="entry name" value="NTF2_like"/>
    <property type="match status" value="1"/>
</dbReference>
<protein>
    <submittedName>
        <fullName evidence="1">SnoaL-like domain-containing protein</fullName>
    </submittedName>
</protein>
<accession>A0A1G6S664</accession>
<proteinExistence type="predicted"/>
<dbReference type="Proteomes" id="UP000199034">
    <property type="component" value="Unassembled WGS sequence"/>
</dbReference>
<dbReference type="Gene3D" id="3.10.450.50">
    <property type="match status" value="1"/>
</dbReference>
<dbReference type="Pfam" id="PF13577">
    <property type="entry name" value="SnoaL_4"/>
    <property type="match status" value="1"/>
</dbReference>
<keyword evidence="2" id="KW-1185">Reference proteome</keyword>
<dbReference type="OrthoDB" id="8225471at2"/>
<dbReference type="InterPro" id="IPR032710">
    <property type="entry name" value="NTF2-like_dom_sf"/>
</dbReference>
<organism evidence="1 2">
    <name type="scientific">Nocardioides lianchengensis</name>
    <dbReference type="NCBI Taxonomy" id="1045774"/>
    <lineage>
        <taxon>Bacteria</taxon>
        <taxon>Bacillati</taxon>
        <taxon>Actinomycetota</taxon>
        <taxon>Actinomycetes</taxon>
        <taxon>Propionibacteriales</taxon>
        <taxon>Nocardioidaceae</taxon>
        <taxon>Nocardioides</taxon>
    </lineage>
</organism>
<dbReference type="SUPFAM" id="SSF54427">
    <property type="entry name" value="NTF2-like"/>
    <property type="match status" value="1"/>
</dbReference>
<dbReference type="AlphaFoldDB" id="A0A1G6S664"/>
<reference evidence="1 2" key="1">
    <citation type="submission" date="2016-10" db="EMBL/GenBank/DDBJ databases">
        <authorList>
            <person name="de Groot N.N."/>
        </authorList>
    </citation>
    <scope>NUCLEOTIDE SEQUENCE [LARGE SCALE GENOMIC DNA]</scope>
    <source>
        <strain evidence="1 2">CGMCC 4.6858</strain>
    </source>
</reference>